<gene>
    <name evidence="1" type="ORF">FZC76_14135</name>
</gene>
<dbReference type="RefSeq" id="WP_148988811.1">
    <property type="nucleotide sequence ID" value="NZ_VTEV01000005.1"/>
</dbReference>
<proteinExistence type="predicted"/>
<dbReference type="EMBL" id="VTEV01000005">
    <property type="protein sequence ID" value="TYS67702.1"/>
    <property type="molecule type" value="Genomic_DNA"/>
</dbReference>
<accession>A0A5D4SZP9</accession>
<dbReference type="AlphaFoldDB" id="A0A5D4SZP9"/>
<name>A0A5D4SZP9_9BACI</name>
<dbReference type="OrthoDB" id="1798228at2"/>
<comment type="caution">
    <text evidence="1">The sequence shown here is derived from an EMBL/GenBank/DDBJ whole genome shotgun (WGS) entry which is preliminary data.</text>
</comment>
<evidence type="ECO:0000313" key="2">
    <source>
        <dbReference type="Proteomes" id="UP000322524"/>
    </source>
</evidence>
<organism evidence="1 2">
    <name type="scientific">Sutcliffiella horikoshii</name>
    <dbReference type="NCBI Taxonomy" id="79883"/>
    <lineage>
        <taxon>Bacteria</taxon>
        <taxon>Bacillati</taxon>
        <taxon>Bacillota</taxon>
        <taxon>Bacilli</taxon>
        <taxon>Bacillales</taxon>
        <taxon>Bacillaceae</taxon>
        <taxon>Sutcliffiella</taxon>
    </lineage>
</organism>
<sequence length="98" mass="11322">MKKGMLIVLTGAIIVIFFVMLHSNPTTALRTKVFFMGYPKAAFTSEIVEYEYVNLHEKDSKGYVFTEPPMEKATQGYLDTYQVKKIGIFYFAEFMKDI</sequence>
<protein>
    <submittedName>
        <fullName evidence="1">Uncharacterized protein</fullName>
    </submittedName>
</protein>
<dbReference type="Proteomes" id="UP000322524">
    <property type="component" value="Unassembled WGS sequence"/>
</dbReference>
<evidence type="ECO:0000313" key="1">
    <source>
        <dbReference type="EMBL" id="TYS67702.1"/>
    </source>
</evidence>
<reference evidence="1 2" key="1">
    <citation type="submission" date="2019-08" db="EMBL/GenBank/DDBJ databases">
        <title>Bacillus genomes from the desert of Cuatro Cienegas, Coahuila.</title>
        <authorList>
            <person name="Olmedo-Alvarez G."/>
        </authorList>
    </citation>
    <scope>NUCLEOTIDE SEQUENCE [LARGE SCALE GENOMIC DNA]</scope>
    <source>
        <strain evidence="1 2">CH28_1T</strain>
    </source>
</reference>